<reference evidence="1" key="1">
    <citation type="submission" date="2014-11" db="EMBL/GenBank/DDBJ databases">
        <authorList>
            <person name="Amaro Gonzalez C."/>
        </authorList>
    </citation>
    <scope>NUCLEOTIDE SEQUENCE</scope>
</reference>
<evidence type="ECO:0000313" key="1">
    <source>
        <dbReference type="EMBL" id="JAI03068.1"/>
    </source>
</evidence>
<sequence>MEYCSNVLHGTDQRWRIFVSLSLELEFNH</sequence>
<dbReference type="EMBL" id="GBXM01005510">
    <property type="protein sequence ID" value="JAI03068.1"/>
    <property type="molecule type" value="Transcribed_RNA"/>
</dbReference>
<reference evidence="1" key="2">
    <citation type="journal article" date="2015" name="Fish Shellfish Immunol.">
        <title>Early steps in the European eel (Anguilla anguilla)-Vibrio vulnificus interaction in the gills: Role of the RtxA13 toxin.</title>
        <authorList>
            <person name="Callol A."/>
            <person name="Pajuelo D."/>
            <person name="Ebbesson L."/>
            <person name="Teles M."/>
            <person name="MacKenzie S."/>
            <person name="Amaro C."/>
        </authorList>
    </citation>
    <scope>NUCLEOTIDE SEQUENCE</scope>
</reference>
<accession>A0A0E9XK08</accession>
<organism evidence="1">
    <name type="scientific">Anguilla anguilla</name>
    <name type="common">European freshwater eel</name>
    <name type="synonym">Muraena anguilla</name>
    <dbReference type="NCBI Taxonomy" id="7936"/>
    <lineage>
        <taxon>Eukaryota</taxon>
        <taxon>Metazoa</taxon>
        <taxon>Chordata</taxon>
        <taxon>Craniata</taxon>
        <taxon>Vertebrata</taxon>
        <taxon>Euteleostomi</taxon>
        <taxon>Actinopterygii</taxon>
        <taxon>Neopterygii</taxon>
        <taxon>Teleostei</taxon>
        <taxon>Anguilliformes</taxon>
        <taxon>Anguillidae</taxon>
        <taxon>Anguilla</taxon>
    </lineage>
</organism>
<dbReference type="AlphaFoldDB" id="A0A0E9XK08"/>
<proteinExistence type="predicted"/>
<name>A0A0E9XK08_ANGAN</name>
<protein>
    <submittedName>
        <fullName evidence="1">Uncharacterized protein</fullName>
    </submittedName>
</protein>